<evidence type="ECO:0000256" key="1">
    <source>
        <dbReference type="SAM" id="Phobius"/>
    </source>
</evidence>
<proteinExistence type="predicted"/>
<feature type="transmembrane region" description="Helical" evidence="1">
    <location>
        <begin position="43"/>
        <end position="67"/>
    </location>
</feature>
<reference evidence="2" key="3">
    <citation type="submission" date="2021-05" db="UniProtKB">
        <authorList>
            <consortium name="EnsemblPlants"/>
        </authorList>
    </citation>
    <scope>IDENTIFICATION</scope>
    <source>
        <strain evidence="2">cv. B73</strain>
    </source>
</reference>
<evidence type="ECO:0000313" key="2">
    <source>
        <dbReference type="EnsemblPlants" id="Zm00001eb328190_P001"/>
    </source>
</evidence>
<dbReference type="Proteomes" id="UP000007305">
    <property type="component" value="Chromosome 7"/>
</dbReference>
<reference evidence="2" key="2">
    <citation type="submission" date="2019-07" db="EMBL/GenBank/DDBJ databases">
        <authorList>
            <person name="Seetharam A."/>
            <person name="Woodhouse M."/>
            <person name="Cannon E."/>
        </authorList>
    </citation>
    <scope>NUCLEOTIDE SEQUENCE [LARGE SCALE GENOMIC DNA]</scope>
    <source>
        <strain evidence="2">cv. B73</strain>
    </source>
</reference>
<organism evidence="2 3">
    <name type="scientific">Zea mays</name>
    <name type="common">Maize</name>
    <dbReference type="NCBI Taxonomy" id="4577"/>
    <lineage>
        <taxon>Eukaryota</taxon>
        <taxon>Viridiplantae</taxon>
        <taxon>Streptophyta</taxon>
        <taxon>Embryophyta</taxon>
        <taxon>Tracheophyta</taxon>
        <taxon>Spermatophyta</taxon>
        <taxon>Magnoliopsida</taxon>
        <taxon>Liliopsida</taxon>
        <taxon>Poales</taxon>
        <taxon>Poaceae</taxon>
        <taxon>PACMAD clade</taxon>
        <taxon>Panicoideae</taxon>
        <taxon>Andropogonodae</taxon>
        <taxon>Andropogoneae</taxon>
        <taxon>Tripsacinae</taxon>
        <taxon>Zea</taxon>
    </lineage>
</organism>
<reference evidence="3" key="1">
    <citation type="submission" date="2015-12" db="EMBL/GenBank/DDBJ databases">
        <title>Update maize B73 reference genome by single molecule sequencing technologies.</title>
        <authorList>
            <consortium name="Maize Genome Sequencing Project"/>
            <person name="Ware D."/>
        </authorList>
    </citation>
    <scope>NUCLEOTIDE SEQUENCE [LARGE SCALE GENOMIC DNA]</scope>
    <source>
        <strain evidence="3">cv. B73</strain>
    </source>
</reference>
<keyword evidence="1" id="KW-0812">Transmembrane</keyword>
<keyword evidence="1" id="KW-0472">Membrane</keyword>
<dbReference type="FunCoup" id="A0A804QI03">
    <property type="interactions" value="285"/>
</dbReference>
<accession>A0A804QI03</accession>
<evidence type="ECO:0000313" key="3">
    <source>
        <dbReference type="Proteomes" id="UP000007305"/>
    </source>
</evidence>
<dbReference type="EnsemblPlants" id="Zm00001eb438400_T001">
    <property type="protein sequence ID" value="Zm00001eb438400_P001"/>
    <property type="gene ID" value="Zm00001eb438400"/>
</dbReference>
<feature type="transmembrane region" description="Helical" evidence="1">
    <location>
        <begin position="142"/>
        <end position="163"/>
    </location>
</feature>
<dbReference type="EnsemblPlants" id="Zm00001eb438440_T001">
    <property type="protein sequence ID" value="Zm00001eb438440_P001"/>
    <property type="gene ID" value="Zm00001eb438440"/>
</dbReference>
<keyword evidence="1" id="KW-1133">Transmembrane helix</keyword>
<keyword evidence="3" id="KW-1185">Reference proteome</keyword>
<protein>
    <submittedName>
        <fullName evidence="2">Uncharacterized protein</fullName>
    </submittedName>
</protein>
<sequence>MARPPPAGAISSRWRPIILSGLWRSRQVLPPLPPGSGSSSSPILLSFSPLVPLAFMLVALLAAVFFLGARGIFGEGLWASCSCLANCGWRRPAVLVLALLARGIKEKEGGIGANELLSVRIVLAVVFLTKLLLALASGVVVLAILFGPGLVLLLVLGVVLAPARKKGRAFSYMRNLIAVLHAMEPQVLEDPHFLERCLILDGVPASVSSLDLFQSIVGVQTAVLVRDIQTGFRVALLVFDALDSTIQTPREGLFATCTPATWHGKEVSVRTSILDGVAEGSARRCTALVLRSLVPPQYILADQDRDFHLRCILIGARSGSTISQGAHGLCDMAWKVLFVRAYVVAAIVRSDREAGVLVYDDTESTELVARRAPPLMYKLGLKLYDSSLFPMRADPTDRDACMLRRLLPPCVADGEESYRHRVLLLVGMDTQKLDAAELAHFLQFEADLVHAAEAVIIHRSEGLVVVVLGSSEDTTRLRQTPEETWIRFFGQKPSCANVYGFGGPDISSEQKKKEQQHQPVMTMGDTAAFQQVRELREGDSDTIALVHCLIRFCALATPECVLRSGFPERCLLLSGVVHGTTLFDLSARLSAFGDHHVSLHDLERKALVVFVCWDGAARLLREPQDTWKGLGFLECTRVPGAAEHAGVIVQEVMDQLLQ</sequence>
<dbReference type="EnsemblPlants" id="Zm00001eb328190_T001">
    <property type="protein sequence ID" value="Zm00001eb328190_P001"/>
    <property type="gene ID" value="Zm00001eb328190"/>
</dbReference>
<dbReference type="Gramene" id="Zm00001eb438440_T001">
    <property type="protein sequence ID" value="Zm00001eb438440_P001"/>
    <property type="gene ID" value="Zm00001eb438440"/>
</dbReference>
<dbReference type="AlphaFoldDB" id="A0A804QI03"/>
<dbReference type="Gramene" id="Zm00001eb328190_T001">
    <property type="protein sequence ID" value="Zm00001eb328190_P001"/>
    <property type="gene ID" value="Zm00001eb328190"/>
</dbReference>
<dbReference type="Gramene" id="Zm00001eb438400_T001">
    <property type="protein sequence ID" value="Zm00001eb438400_P001"/>
    <property type="gene ID" value="Zm00001eb438400"/>
</dbReference>
<name>A0A804QI03_MAIZE</name>